<dbReference type="GeneID" id="19463746"/>
<dbReference type="PANTHER" id="PTHR12428:SF66">
    <property type="entry name" value="MITOCHONDRIAL INNER MEMBRANE PROTEIN OXA1L"/>
    <property type="match status" value="1"/>
</dbReference>
<dbReference type="GO" id="GO:0032979">
    <property type="term" value="P:protein insertion into mitochondrial inner membrane from matrix"/>
    <property type="evidence" value="ECO:0007669"/>
    <property type="project" value="TreeGrafter"/>
</dbReference>
<dbReference type="Proteomes" id="UP000016922">
    <property type="component" value="Unassembled WGS sequence"/>
</dbReference>
<feature type="transmembrane region" description="Helical" evidence="11">
    <location>
        <begin position="266"/>
        <end position="286"/>
    </location>
</feature>
<gene>
    <name evidence="13" type="ORF">GLAREA_04691</name>
</gene>
<evidence type="ECO:0000256" key="3">
    <source>
        <dbReference type="ARBA" id="ARBA00022692"/>
    </source>
</evidence>
<evidence type="ECO:0000256" key="4">
    <source>
        <dbReference type="ARBA" id="ARBA00022792"/>
    </source>
</evidence>
<evidence type="ECO:0000256" key="8">
    <source>
        <dbReference type="ARBA" id="ARBA00023136"/>
    </source>
</evidence>
<dbReference type="RefSeq" id="XP_008085259.1">
    <property type="nucleotide sequence ID" value="XM_008087068.1"/>
</dbReference>
<keyword evidence="5" id="KW-0809">Transit peptide</keyword>
<feature type="region of interest" description="Disordered" evidence="10">
    <location>
        <begin position="78"/>
        <end position="132"/>
    </location>
</feature>
<proteinExistence type="inferred from homology"/>
<keyword evidence="14" id="KW-1185">Reference proteome</keyword>
<evidence type="ECO:0000256" key="7">
    <source>
        <dbReference type="ARBA" id="ARBA00023128"/>
    </source>
</evidence>
<dbReference type="CDD" id="cd20069">
    <property type="entry name" value="5TM_Oxa1-like"/>
    <property type="match status" value="1"/>
</dbReference>
<organism evidence="13 14">
    <name type="scientific">Glarea lozoyensis (strain ATCC 20868 / MF5171)</name>
    <dbReference type="NCBI Taxonomy" id="1116229"/>
    <lineage>
        <taxon>Eukaryota</taxon>
        <taxon>Fungi</taxon>
        <taxon>Dikarya</taxon>
        <taxon>Ascomycota</taxon>
        <taxon>Pezizomycotina</taxon>
        <taxon>Leotiomycetes</taxon>
        <taxon>Helotiales</taxon>
        <taxon>Helotiaceae</taxon>
        <taxon>Glarea</taxon>
    </lineage>
</organism>
<sequence length="510" mass="56078">MLPNRGVRCSIQHISIGRRRIAGVSGRQFSSVRYDITRGNPILPGRGTFTTSPRAWSSKTHGVVLGATAVRFASWGSWTSGPSSATTPPPPATNQTPIQTPSTTPTTFDETASSATDPLPTPPIPEAPFSVDSTGDFVTPLDNLDNFLVNASSISPDQIGYLQSLGIQYSRFRPTGLMEFVVEHIHVYSGTPWWATIALTAVAVRCVFFKVFVNAAENNTRMRAIMPITKPITEKMQAAAKARDQQGVMVHRSELQMIHKRAGVSIVKGFLPTLQFFPAMGTFFLLREMCKIPVPGLETGGILWFKDLTLQDPYFILPMAAATMLHLVLRKGGEAGNSTMDPSIQKAMMFGLPALSLAFTWWFPAAVQLSFAITSTISYGQVVAMANPTFRSFFNMTPVPPQTPTGPGSSSSSVSQSTTSTPSVLSQAELNSRFQGTSTPKKLFNEAKEGFEGTLKLAKEKMSESTEDRERKRVEDYEARRQKEIAQEKIRRTNQARSKRQSKFSKYTQK</sequence>
<dbReference type="OrthoDB" id="2148490at2759"/>
<feature type="compositionally biased region" description="Basic and acidic residues" evidence="10">
    <location>
        <begin position="443"/>
        <end position="491"/>
    </location>
</feature>
<evidence type="ECO:0000256" key="9">
    <source>
        <dbReference type="RuleBase" id="RU003945"/>
    </source>
</evidence>
<evidence type="ECO:0000313" key="13">
    <source>
        <dbReference type="EMBL" id="EPE27900.1"/>
    </source>
</evidence>
<keyword evidence="7" id="KW-0496">Mitochondrion</keyword>
<comment type="subcellular location">
    <subcellularLocation>
        <location evidence="9">Membrane</location>
        <topology evidence="9">Multi-pass membrane protein</topology>
    </subcellularLocation>
    <subcellularLocation>
        <location evidence="1">Mitochondrion inner membrane</location>
        <topology evidence="1">Multi-pass membrane protein</topology>
    </subcellularLocation>
</comment>
<evidence type="ECO:0000256" key="6">
    <source>
        <dbReference type="ARBA" id="ARBA00022989"/>
    </source>
</evidence>
<feature type="transmembrane region" description="Helical" evidence="11">
    <location>
        <begin position="350"/>
        <end position="371"/>
    </location>
</feature>
<protein>
    <recommendedName>
        <fullName evidence="12">Membrane insertase YidC/Oxa/ALB C-terminal domain-containing protein</fullName>
    </recommendedName>
</protein>
<feature type="region of interest" description="Disordered" evidence="10">
    <location>
        <begin position="397"/>
        <end position="510"/>
    </location>
</feature>
<dbReference type="KEGG" id="glz:GLAREA_04691"/>
<comment type="similarity">
    <text evidence="2 9">Belongs to the OXA1/ALB3/YidC family.</text>
</comment>
<dbReference type="AlphaFoldDB" id="S3CQC9"/>
<dbReference type="OMA" id="PLGFGCY"/>
<feature type="transmembrane region" description="Helical" evidence="11">
    <location>
        <begin position="313"/>
        <end position="329"/>
    </location>
</feature>
<feature type="compositionally biased region" description="Basic residues" evidence="10">
    <location>
        <begin position="492"/>
        <end position="510"/>
    </location>
</feature>
<reference evidence="13 14" key="1">
    <citation type="journal article" date="2013" name="BMC Genomics">
        <title>Genomics-driven discovery of the pneumocandin biosynthetic gene cluster in the fungus Glarea lozoyensis.</title>
        <authorList>
            <person name="Chen L."/>
            <person name="Yue Q."/>
            <person name="Zhang X."/>
            <person name="Xiang M."/>
            <person name="Wang C."/>
            <person name="Li S."/>
            <person name="Che Y."/>
            <person name="Ortiz-Lopez F.J."/>
            <person name="Bills G.F."/>
            <person name="Liu X."/>
            <person name="An Z."/>
        </authorList>
    </citation>
    <scope>NUCLEOTIDE SEQUENCE [LARGE SCALE GENOMIC DNA]</scope>
    <source>
        <strain evidence="14">ATCC 20868 / MF5171</strain>
    </source>
</reference>
<dbReference type="STRING" id="1116229.S3CQC9"/>
<feature type="domain" description="Membrane insertase YidC/Oxa/ALB C-terminal" evidence="12">
    <location>
        <begin position="193"/>
        <end position="385"/>
    </location>
</feature>
<evidence type="ECO:0000256" key="10">
    <source>
        <dbReference type="SAM" id="MobiDB-lite"/>
    </source>
</evidence>
<dbReference type="PANTHER" id="PTHR12428">
    <property type="entry name" value="OXA1"/>
    <property type="match status" value="1"/>
</dbReference>
<dbReference type="eggNOG" id="KOG1239">
    <property type="taxonomic scope" value="Eukaryota"/>
</dbReference>
<dbReference type="GO" id="GO:0032977">
    <property type="term" value="F:membrane insertase activity"/>
    <property type="evidence" value="ECO:0007669"/>
    <property type="project" value="InterPro"/>
</dbReference>
<evidence type="ECO:0000256" key="2">
    <source>
        <dbReference type="ARBA" id="ARBA00009877"/>
    </source>
</evidence>
<evidence type="ECO:0000259" key="12">
    <source>
        <dbReference type="Pfam" id="PF02096"/>
    </source>
</evidence>
<feature type="compositionally biased region" description="Polar residues" evidence="10">
    <location>
        <begin position="424"/>
        <end position="440"/>
    </location>
</feature>
<dbReference type="EMBL" id="KE145369">
    <property type="protein sequence ID" value="EPE27900.1"/>
    <property type="molecule type" value="Genomic_DNA"/>
</dbReference>
<evidence type="ECO:0000256" key="1">
    <source>
        <dbReference type="ARBA" id="ARBA00004448"/>
    </source>
</evidence>
<keyword evidence="6 11" id="KW-1133">Transmembrane helix</keyword>
<accession>S3CQC9</accession>
<dbReference type="GO" id="GO:0005743">
    <property type="term" value="C:mitochondrial inner membrane"/>
    <property type="evidence" value="ECO:0007669"/>
    <property type="project" value="UniProtKB-SubCell"/>
</dbReference>
<feature type="transmembrane region" description="Helical" evidence="11">
    <location>
        <begin position="193"/>
        <end position="213"/>
    </location>
</feature>
<dbReference type="InterPro" id="IPR028055">
    <property type="entry name" value="YidC/Oxa/ALB_C"/>
</dbReference>
<dbReference type="InterPro" id="IPR001708">
    <property type="entry name" value="YidC/ALB3/OXA1/COX18"/>
</dbReference>
<evidence type="ECO:0000313" key="14">
    <source>
        <dbReference type="Proteomes" id="UP000016922"/>
    </source>
</evidence>
<evidence type="ECO:0000256" key="5">
    <source>
        <dbReference type="ARBA" id="ARBA00022946"/>
    </source>
</evidence>
<evidence type="ECO:0000256" key="11">
    <source>
        <dbReference type="SAM" id="Phobius"/>
    </source>
</evidence>
<keyword evidence="3 9" id="KW-0812">Transmembrane</keyword>
<dbReference type="HOGENOM" id="CLU_029282_5_0_1"/>
<feature type="compositionally biased region" description="Low complexity" evidence="10">
    <location>
        <begin position="93"/>
        <end position="107"/>
    </location>
</feature>
<keyword evidence="8 11" id="KW-0472">Membrane</keyword>
<keyword evidence="4" id="KW-0999">Mitochondrion inner membrane</keyword>
<feature type="compositionally biased region" description="Low complexity" evidence="10">
    <location>
        <begin position="405"/>
        <end position="423"/>
    </location>
</feature>
<dbReference type="Pfam" id="PF02096">
    <property type="entry name" value="60KD_IMP"/>
    <property type="match status" value="1"/>
</dbReference>
<name>S3CQC9_GLAL2</name>